<dbReference type="Pfam" id="PF00429">
    <property type="entry name" value="TLV_coat"/>
    <property type="match status" value="1"/>
</dbReference>
<comment type="caution">
    <text evidence="1">The sequence shown here is derived from an EMBL/GenBank/DDBJ whole genome shotgun (WGS) entry which is preliminary data.</text>
</comment>
<gene>
    <name evidence="1" type="primary">Fv4_0</name>
    <name evidence="1" type="ORF">FURFIG_R15489</name>
</gene>
<feature type="non-terminal residue" evidence="1">
    <location>
        <position position="1"/>
    </location>
</feature>
<reference evidence="1 2" key="1">
    <citation type="submission" date="2019-09" db="EMBL/GenBank/DDBJ databases">
        <title>Bird 10,000 Genomes (B10K) Project - Family phase.</title>
        <authorList>
            <person name="Zhang G."/>
        </authorList>
    </citation>
    <scope>NUCLEOTIDE SEQUENCE [LARGE SCALE GENOMIC DNA]</scope>
    <source>
        <strain evidence="1">B10K-DU-003-06</strain>
    </source>
</reference>
<dbReference type="EMBL" id="VYZD01000540">
    <property type="protein sequence ID" value="NWR91069.1"/>
    <property type="molecule type" value="Genomic_DNA"/>
</dbReference>
<dbReference type="InterPro" id="IPR018154">
    <property type="entry name" value="TLV/ENV_coat_polyprotein"/>
</dbReference>
<name>A0A7K5B5I0_9FURN</name>
<evidence type="ECO:0000313" key="1">
    <source>
        <dbReference type="EMBL" id="NWR91069.1"/>
    </source>
</evidence>
<proteinExistence type="predicted"/>
<organism evidence="1 2">
    <name type="scientific">Furnarius figulus</name>
    <dbReference type="NCBI Taxonomy" id="463165"/>
    <lineage>
        <taxon>Eukaryota</taxon>
        <taxon>Metazoa</taxon>
        <taxon>Chordata</taxon>
        <taxon>Craniata</taxon>
        <taxon>Vertebrata</taxon>
        <taxon>Euteleostomi</taxon>
        <taxon>Archelosauria</taxon>
        <taxon>Archosauria</taxon>
        <taxon>Dinosauria</taxon>
        <taxon>Saurischia</taxon>
        <taxon>Theropoda</taxon>
        <taxon>Coelurosauria</taxon>
        <taxon>Aves</taxon>
        <taxon>Neognathae</taxon>
        <taxon>Neoaves</taxon>
        <taxon>Telluraves</taxon>
        <taxon>Australaves</taxon>
        <taxon>Passeriformes</taxon>
        <taxon>Furnariidae</taxon>
        <taxon>Furnarius</taxon>
    </lineage>
</organism>
<sequence length="83" mass="9600">KVEETNPLWNIIQASYQALNYTNPNMNSACWLCYDDKPPFYEAIGLDLDYKVDNGKAPKQCKWEEKRVKILMQDVKGKGRCIG</sequence>
<dbReference type="AlphaFoldDB" id="A0A7K5B5I0"/>
<accession>A0A7K5B5I0</accession>
<keyword evidence="2" id="KW-1185">Reference proteome</keyword>
<feature type="non-terminal residue" evidence="1">
    <location>
        <position position="83"/>
    </location>
</feature>
<protein>
    <submittedName>
        <fullName evidence="1">ENV2 protein</fullName>
    </submittedName>
</protein>
<evidence type="ECO:0000313" key="2">
    <source>
        <dbReference type="Proteomes" id="UP000529852"/>
    </source>
</evidence>
<dbReference type="Proteomes" id="UP000529852">
    <property type="component" value="Unassembled WGS sequence"/>
</dbReference>